<name>A0A1G6SM27_9PSEU</name>
<dbReference type="STRING" id="1271860.SAMN05216174_10851"/>
<sequence length="391" mass="41370">MPTGRKYDVVLFGATGFTGALTAEYLARNAPARMRWALAGRNARKLAEVRLRLAAIDPLLAEMDLLVADVEDPASLKAVAEAARVVVTTVGPYINYGDALVAACAQAGTDYADLTGEPEFVDRTYLRHHKTAVASGARLVHCCGFDSIPYDLGVYYTVKHLPEGAPLKVEGFASANAAFSGGTFHSAVTAFSRLRASARAARERRQAEGKPQGRTVRGLVGKPRHEKKVGAWALPAATIDPQIVLRSARALPRYGPEFGYGHYLAIKKLPVAVGLVGGVAALLALAQVPPARNWLLGRKKPGDGPSAAKRDKSWFKVVFLGEGGGKRVVTEVSGGDPGYSETSKMLGEAAMCLAFDDLPPTSGQVTTAVAMGDALTERLIAAGIKFSVREG</sequence>
<proteinExistence type="predicted"/>
<dbReference type="AlphaFoldDB" id="A0A1G6SM27"/>
<reference evidence="3" key="1">
    <citation type="submission" date="2016-10" db="EMBL/GenBank/DDBJ databases">
        <authorList>
            <person name="Varghese N."/>
            <person name="Submissions S."/>
        </authorList>
    </citation>
    <scope>NUCLEOTIDE SEQUENCE [LARGE SCALE GENOMIC DNA]</scope>
    <source>
        <strain evidence="3">IBRC-M 10403</strain>
    </source>
</reference>
<keyword evidence="3" id="KW-1185">Reference proteome</keyword>
<dbReference type="Proteomes" id="UP000199501">
    <property type="component" value="Unassembled WGS sequence"/>
</dbReference>
<gene>
    <name evidence="2" type="ORF">SAMN05216174_10851</name>
</gene>
<dbReference type="OrthoDB" id="4369409at2"/>
<evidence type="ECO:0000313" key="2">
    <source>
        <dbReference type="EMBL" id="SDD17714.1"/>
    </source>
</evidence>
<dbReference type="InterPro" id="IPR036291">
    <property type="entry name" value="NAD(P)-bd_dom_sf"/>
</dbReference>
<dbReference type="InterPro" id="IPR005097">
    <property type="entry name" value="Sacchrp_dh_NADP-bd"/>
</dbReference>
<evidence type="ECO:0000313" key="3">
    <source>
        <dbReference type="Proteomes" id="UP000199501"/>
    </source>
</evidence>
<accession>A0A1G6SM27</accession>
<dbReference type="SUPFAM" id="SSF51735">
    <property type="entry name" value="NAD(P)-binding Rossmann-fold domains"/>
    <property type="match status" value="1"/>
</dbReference>
<dbReference type="PANTHER" id="PTHR12286">
    <property type="entry name" value="SACCHAROPINE DEHYDROGENASE-LIKE OXIDOREDUCTASE"/>
    <property type="match status" value="1"/>
</dbReference>
<dbReference type="Gene3D" id="3.40.50.720">
    <property type="entry name" value="NAD(P)-binding Rossmann-like Domain"/>
    <property type="match status" value="1"/>
</dbReference>
<dbReference type="RefSeq" id="WP_091451822.1">
    <property type="nucleotide sequence ID" value="NZ_FMZZ01000008.1"/>
</dbReference>
<dbReference type="Pfam" id="PF03435">
    <property type="entry name" value="Sacchrp_dh_NADP"/>
    <property type="match status" value="1"/>
</dbReference>
<dbReference type="GO" id="GO:0005886">
    <property type="term" value="C:plasma membrane"/>
    <property type="evidence" value="ECO:0007669"/>
    <property type="project" value="TreeGrafter"/>
</dbReference>
<evidence type="ECO:0000259" key="1">
    <source>
        <dbReference type="Pfam" id="PF03435"/>
    </source>
</evidence>
<organism evidence="2 3">
    <name type="scientific">Actinokineospora iranica</name>
    <dbReference type="NCBI Taxonomy" id="1271860"/>
    <lineage>
        <taxon>Bacteria</taxon>
        <taxon>Bacillati</taxon>
        <taxon>Actinomycetota</taxon>
        <taxon>Actinomycetes</taxon>
        <taxon>Pseudonocardiales</taxon>
        <taxon>Pseudonocardiaceae</taxon>
        <taxon>Actinokineospora</taxon>
    </lineage>
</organism>
<protein>
    <submittedName>
        <fullName evidence="2">Uncharacterized conserved protein</fullName>
    </submittedName>
</protein>
<dbReference type="InterPro" id="IPR051276">
    <property type="entry name" value="Saccharopine_DH-like_oxidrdct"/>
</dbReference>
<dbReference type="GO" id="GO:0009247">
    <property type="term" value="P:glycolipid biosynthetic process"/>
    <property type="evidence" value="ECO:0007669"/>
    <property type="project" value="TreeGrafter"/>
</dbReference>
<feature type="domain" description="Saccharopine dehydrogenase NADP binding" evidence="1">
    <location>
        <begin position="9"/>
        <end position="136"/>
    </location>
</feature>
<dbReference type="PANTHER" id="PTHR12286:SF5">
    <property type="entry name" value="SACCHAROPINE DEHYDROGENASE-LIKE OXIDOREDUCTASE"/>
    <property type="match status" value="1"/>
</dbReference>
<dbReference type="EMBL" id="FMZZ01000008">
    <property type="protein sequence ID" value="SDD17714.1"/>
    <property type="molecule type" value="Genomic_DNA"/>
</dbReference>